<name>A0A840I0T1_9PROT</name>
<dbReference type="Pfam" id="PF04011">
    <property type="entry name" value="LemA"/>
    <property type="match status" value="1"/>
</dbReference>
<gene>
    <name evidence="6" type="ORF">GGQ59_000210</name>
</gene>
<dbReference type="EMBL" id="JACHOB010000001">
    <property type="protein sequence ID" value="MBB4657710.1"/>
    <property type="molecule type" value="Genomic_DNA"/>
</dbReference>
<evidence type="ECO:0000256" key="5">
    <source>
        <dbReference type="ARBA" id="ARBA00023136"/>
    </source>
</evidence>
<dbReference type="InterPro" id="IPR007156">
    <property type="entry name" value="MamQ_LemA"/>
</dbReference>
<dbReference type="Gene3D" id="1.20.1440.20">
    <property type="entry name" value="LemA-like domain"/>
    <property type="match status" value="1"/>
</dbReference>
<dbReference type="RefSeq" id="WP_183815026.1">
    <property type="nucleotide sequence ID" value="NZ_JACHOB010000001.1"/>
</dbReference>
<proteinExistence type="inferred from homology"/>
<evidence type="ECO:0000256" key="4">
    <source>
        <dbReference type="ARBA" id="ARBA00022989"/>
    </source>
</evidence>
<organism evidence="6 7">
    <name type="scientific">Parvularcula dongshanensis</name>
    <dbReference type="NCBI Taxonomy" id="1173995"/>
    <lineage>
        <taxon>Bacteria</taxon>
        <taxon>Pseudomonadati</taxon>
        <taxon>Pseudomonadota</taxon>
        <taxon>Alphaproteobacteria</taxon>
        <taxon>Parvularculales</taxon>
        <taxon>Parvularculaceae</taxon>
        <taxon>Parvularcula</taxon>
    </lineage>
</organism>
<evidence type="ECO:0000256" key="1">
    <source>
        <dbReference type="ARBA" id="ARBA00004167"/>
    </source>
</evidence>
<dbReference type="PANTHER" id="PTHR34478:SF2">
    <property type="entry name" value="MEMBRANE PROTEIN"/>
    <property type="match status" value="1"/>
</dbReference>
<dbReference type="PANTHER" id="PTHR34478">
    <property type="entry name" value="PROTEIN LEMA"/>
    <property type="match status" value="1"/>
</dbReference>
<evidence type="ECO:0000256" key="2">
    <source>
        <dbReference type="ARBA" id="ARBA00008854"/>
    </source>
</evidence>
<comment type="similarity">
    <text evidence="2">Belongs to the LemA family.</text>
</comment>
<dbReference type="SUPFAM" id="SSF140478">
    <property type="entry name" value="LemA-like"/>
    <property type="match status" value="1"/>
</dbReference>
<reference evidence="6 7" key="1">
    <citation type="submission" date="2020-08" db="EMBL/GenBank/DDBJ databases">
        <title>Genomic Encyclopedia of Type Strains, Phase IV (KMG-IV): sequencing the most valuable type-strain genomes for metagenomic binning, comparative biology and taxonomic classification.</title>
        <authorList>
            <person name="Goeker M."/>
        </authorList>
    </citation>
    <scope>NUCLEOTIDE SEQUENCE [LARGE SCALE GENOMIC DNA]</scope>
    <source>
        <strain evidence="6 7">DSM 102850</strain>
    </source>
</reference>
<dbReference type="InterPro" id="IPR023353">
    <property type="entry name" value="LemA-like_dom_sf"/>
</dbReference>
<keyword evidence="3" id="KW-0812">Transmembrane</keyword>
<sequence>MEFVFLVLGLLVLVVGYAWYAAIVSRRNKVAEALGSIDAHLQQRADLVPNLLKLARRYMEHERSLVEDVTRLRGEAQAPYDKTDPGAVGRHLAAAEALDGRLGQLRVQVEAYPELRSEGTVTAALERMAEVEAQLTAARRYYNAAVAELNTAIQIFPGTLIAERTGTKALPSYAAQTEARGPIDADAYLT</sequence>
<evidence type="ECO:0000313" key="7">
    <source>
        <dbReference type="Proteomes" id="UP000563524"/>
    </source>
</evidence>
<accession>A0A840I0T1</accession>
<dbReference type="GO" id="GO:0016020">
    <property type="term" value="C:membrane"/>
    <property type="evidence" value="ECO:0007669"/>
    <property type="project" value="UniProtKB-SubCell"/>
</dbReference>
<comment type="caution">
    <text evidence="6">The sequence shown here is derived from an EMBL/GenBank/DDBJ whole genome shotgun (WGS) entry which is preliminary data.</text>
</comment>
<evidence type="ECO:0000313" key="6">
    <source>
        <dbReference type="EMBL" id="MBB4657710.1"/>
    </source>
</evidence>
<keyword evidence="7" id="KW-1185">Reference proteome</keyword>
<evidence type="ECO:0000256" key="3">
    <source>
        <dbReference type="ARBA" id="ARBA00022692"/>
    </source>
</evidence>
<dbReference type="AlphaFoldDB" id="A0A840I0T1"/>
<keyword evidence="5" id="KW-0472">Membrane</keyword>
<protein>
    <submittedName>
        <fullName evidence="6">LemA protein</fullName>
    </submittedName>
</protein>
<dbReference type="Proteomes" id="UP000563524">
    <property type="component" value="Unassembled WGS sequence"/>
</dbReference>
<keyword evidence="4" id="KW-1133">Transmembrane helix</keyword>
<comment type="subcellular location">
    <subcellularLocation>
        <location evidence="1">Membrane</location>
        <topology evidence="1">Single-pass membrane protein</topology>
    </subcellularLocation>
</comment>